<evidence type="ECO:0000259" key="5">
    <source>
        <dbReference type="Pfam" id="PF18763"/>
    </source>
</evidence>
<feature type="compositionally biased region" description="Polar residues" evidence="4">
    <location>
        <begin position="643"/>
        <end position="660"/>
    </location>
</feature>
<dbReference type="PROSITE" id="PS00092">
    <property type="entry name" value="N6_MTASE"/>
    <property type="match status" value="1"/>
</dbReference>
<feature type="compositionally biased region" description="Polar residues" evidence="4">
    <location>
        <begin position="770"/>
        <end position="781"/>
    </location>
</feature>
<dbReference type="SUPFAM" id="SSF53335">
    <property type="entry name" value="S-adenosyl-L-methionine-dependent methyltransferases"/>
    <property type="match status" value="1"/>
</dbReference>
<feature type="region of interest" description="Disordered" evidence="4">
    <location>
        <begin position="530"/>
        <end position="560"/>
    </location>
</feature>
<organism evidence="7 8">
    <name type="scientific">Marinomonas hwangdonensis</name>
    <dbReference type="NCBI Taxonomy" id="1053647"/>
    <lineage>
        <taxon>Bacteria</taxon>
        <taxon>Pseudomonadati</taxon>
        <taxon>Pseudomonadota</taxon>
        <taxon>Gammaproteobacteria</taxon>
        <taxon>Oceanospirillales</taxon>
        <taxon>Oceanospirillaceae</taxon>
        <taxon>Marinomonas</taxon>
    </lineage>
</organism>
<proteinExistence type="predicted"/>
<dbReference type="InterPro" id="IPR029063">
    <property type="entry name" value="SAM-dependent_MTases_sf"/>
</dbReference>
<keyword evidence="8" id="KW-1185">Reference proteome</keyword>
<feature type="region of interest" description="Disordered" evidence="4">
    <location>
        <begin position="459"/>
        <end position="479"/>
    </location>
</feature>
<reference evidence="7 8" key="1">
    <citation type="journal article" date="2012" name="Int. J. Syst. Evol. Microbiol.">
        <title>Marinomonas hwangdonensis sp. nov., isolated from seawater.</title>
        <authorList>
            <person name="Jung Y.T."/>
            <person name="Oh T.K."/>
            <person name="Yoon J.H."/>
        </authorList>
    </citation>
    <scope>NUCLEOTIDE SEQUENCE [LARGE SCALE GENOMIC DNA]</scope>
    <source>
        <strain evidence="7 8">HDW-15</strain>
    </source>
</reference>
<evidence type="ECO:0000313" key="7">
    <source>
        <dbReference type="EMBL" id="RNF53003.1"/>
    </source>
</evidence>
<evidence type="ECO:0000256" key="3">
    <source>
        <dbReference type="SAM" id="Coils"/>
    </source>
</evidence>
<feature type="compositionally biased region" description="Polar residues" evidence="4">
    <location>
        <begin position="997"/>
        <end position="1019"/>
    </location>
</feature>
<dbReference type="InterPro" id="IPR040561">
    <property type="entry name" value="LPD38"/>
</dbReference>
<dbReference type="GO" id="GO:0032259">
    <property type="term" value="P:methylation"/>
    <property type="evidence" value="ECO:0007669"/>
    <property type="project" value="UniProtKB-KW"/>
</dbReference>
<feature type="region of interest" description="Disordered" evidence="4">
    <location>
        <begin position="1103"/>
        <end position="1124"/>
    </location>
</feature>
<dbReference type="Pfam" id="PF18763">
    <property type="entry name" value="ddrB-ParB"/>
    <property type="match status" value="1"/>
</dbReference>
<feature type="region of interest" description="Disordered" evidence="4">
    <location>
        <begin position="997"/>
        <end position="1076"/>
    </location>
</feature>
<keyword evidence="3" id="KW-0175">Coiled coil</keyword>
<evidence type="ECO:0000259" key="6">
    <source>
        <dbReference type="Pfam" id="PF18857"/>
    </source>
</evidence>
<feature type="domain" description="Large polyvalent protein associated" evidence="6">
    <location>
        <begin position="2737"/>
        <end position="2916"/>
    </location>
</feature>
<name>A0A3M8QAA5_9GAMM</name>
<dbReference type="CDD" id="cd02440">
    <property type="entry name" value="AdoMet_MTases"/>
    <property type="match status" value="1"/>
</dbReference>
<feature type="domain" description="DdrB-like" evidence="5">
    <location>
        <begin position="626"/>
        <end position="755"/>
    </location>
</feature>
<evidence type="ECO:0000256" key="4">
    <source>
        <dbReference type="SAM" id="MobiDB-lite"/>
    </source>
</evidence>
<keyword evidence="1" id="KW-0489">Methyltransferase</keyword>
<dbReference type="EMBL" id="RIZG01000001">
    <property type="protein sequence ID" value="RNF53003.1"/>
    <property type="molecule type" value="Genomic_DNA"/>
</dbReference>
<dbReference type="InterPro" id="IPR041398">
    <property type="entry name" value="DdrB_dom"/>
</dbReference>
<dbReference type="RefSeq" id="WP_123094343.1">
    <property type="nucleotide sequence ID" value="NZ_RIZG01000001.1"/>
</dbReference>
<evidence type="ECO:0000313" key="8">
    <source>
        <dbReference type="Proteomes" id="UP000280507"/>
    </source>
</evidence>
<feature type="compositionally biased region" description="Basic and acidic residues" evidence="4">
    <location>
        <begin position="1020"/>
        <end position="1029"/>
    </location>
</feature>
<keyword evidence="2" id="KW-0808">Transferase</keyword>
<feature type="region of interest" description="Disordered" evidence="4">
    <location>
        <begin position="643"/>
        <end position="669"/>
    </location>
</feature>
<sequence>MDNQKRQEMARLAQIQKRIEKRLSEKRALNAPKVENEQGFFGDSVDALQHGILSGVADLADGARYLTGSETAGKGADLLRKQANNQIDQMSESGREAFQNFGVEENDGSVLGYGFKEGSNAKGFGLNFISGLGSFAPTMAPGFGVTKVISAAGKATGVAGKSAKAATVLDKGADVVGFGGVGAASIGGSTGNQAYETVANADFNILKDAEIFQNRYWELRDTKELDHPAALEQARESVARELATEAAKDGAIMGAITQGALGPVMGKLFRGEAGGIGKAAATGAITEGSQEFVESGGQTAISNMAVNPAVPTKTMDNVIGDALTGAIVGGPVGGAFGAFGASGASFNRFRKPKDNTDDQLNLSEQDQGYQAVEQQLAEIEGLMVENGDNLTESEFAELEAKRNELLQRRAELTGEQPMDFSGPVESQQTQPEQLALPNQNIIYGERPEPSQEQIQARQKNQAAFEGQFGEPRNTGREGEYLGQVFPQGTEQQQDGNVYDGEVLRDPLPLEAPQKVADVLALEDSGIIYGEKPESNVRPARSDGLTDPYTGPQPSRKNDDPVYQEVKRKQQLLQQQEQEAKHLRDDLKIRQQAEKQQSQQVQLDGLESKTEIKAAKGNTTKAYTPSNQPVDLQYHIVDANDLVTSNNEDLSPNPSYPQALQNRDRTTDSSRDQINRMANGLIPEKLIESADVSTGAPIVRNGVVESGNGRTLAIRKAYSEGKAGNYKSYLEQNAERFGINPDELTQFENPVLVRQRQTEMTPEELTAYTKDANTSEGQSLKPSEQAKSDAQRIQTEDLDLVNLPESGDVAAPSNKAFISKFLGRLSDNERAGLVGKDGSLTQQGATRLQNAIFAKAYQSNELIDEATDSTTSDVKGVTNALVIAAPNYAKLNGDLPELTKTIVDAVALIKKSRRDNIALQELTSQFDIEKGEPVDSATSDLANFLNNNIRSAKRMGDGLSSLAIQAKSALQNSQSEGLFGTAPAPTAKGLINANEQIRQQRPSTIQTQPETATQNASNSDGRGEQQRETPGRSTASGTGRVETGDQAGQPEQQEVKLSKSGKPFSSEKTARLSQTFKTTPNAEVVPVDKGFGVRGKAIQEQSDTTAANIENNASETNLSGKQVDDLGKQNTDISEESAATGKEVSDITITGKPKEATRKLSESFNGPSYAHFNDARSRMDDGKPVSIEELRDGFERLASDPESAKAELNKLNKKQLMGFVTHAYSDTKKAKLVDMAYTSALKDYRFIGNTSGMITSRSYDEAGIIKESREHLATLTQQQVDDYAQFRRDQIAERTKQIEERNKRIQNPETLDDFRDAIRAKGRDNLTDQQLAEYDRLVAEKDMADKPVVKTGLDQEEAIELGEPEESKHGKTGETIFNVKVITKLGKDKFKEAAAFARSMGGGYYRGNFYLKTREDAEVFSGWVNGEDVDLTQSKQEAKAAKKTKSAEKLKAMADRLEQQASGVLNADRKENTFKRMNEADSARSRANQELKTAAMMKAIAENNQSVLKGLTQKTQIDLLQKLVRSLEYYAPSDLKQTTRNGDTVFKDNVAPETKVKYVKMPLIDARPALLDDLAQRMTKSKGYVLAGRSIRRKTANADNSKTINMNQQELDALRKYVDNHQEELKYNFAKDMNADLKRLERMGIKNRNSLRAALLEFMQIENGLSNVSEAQTKLGIMERDLQRTVVGNRNAFNDFFPTPRETASEIVELADIQAGMKVLEPSAGNGLLADAAKEAGAKVDAVEMAGQLREILSEKGYKLVGDDFLEYSGGIGEYDRIVMNPPFSSDQDIQHVAHAYDKLKPGGRLVAIVSSMAGERQNKRNKAFSQWLDDLDAETQALPENAFKSSLNPTAVRTKAIIIDKPENGDISVTDELKPPKEALMSLNANAASGMKADDIRKAVEPLIKQLHEESTFHVVQSVNDLPFAIRLLVKKQLSKSKGENATVRGVNAGAKNYLIADGIRDEKEAVSIFLHEVVGHKAVLDMLGKDGDSIMERIAYSYGPQQLQDLIKAYGADFKTKEGRILLGKEKVAQMAEKNEKPSLLGKLVAKLKAWLRNYFPNIKWSDNDILNMLVTARDKVESRYMVKVDLDGKESDSDRVNDSINLSIKSDIPDDIDKIVRDTQAKPKAQESILEKAKRYANNAKEVDLTIIKQGLIDSYASIESLEKDINMGKLMDGQESAYKAALRTANLDSVMEVMMRKGALEYKDGAFQIKKGTKGLLEIFQPIADAGKMELWETWAGARRAKRLMEEDERANNQGFAEIKAARALMVKLRATAPAKYPGGMAGWQSDMREAKSMLDQGKAKASQKRERNYTGAQIRKILSYVDKNEDLKKPFETAQKEWATFNRAVLDMTEQAGLIDPEARKLWENDDYVPFHRVSEAQEEEAFSLFKRKRGLSGQKSGIEKLSGGVEKLNILESMVRNTSHMVDASFKNIAMQRIADLAEGTAMEKMPTAKMDMEDVKVMLETMGYEPASMDEDTLKIWRNQLERYQTAGKGTVSVTRNGRVERYNVTDPTLFRAITQLGPMRVSGIMKIFQIPKRMLTTLVTAAPDFMAANFLRDTLSTWVTVNAKTTPLYDAIKGAAKGLQRSETQWAMMAAGAGGGGYYDTAPDSVRQHLSTLKKGGALHKPKQLWDAWMRVGQSLENANRIAVFESVIKDGGTVAEAAHEAQDVINFSKRGDWAATQILITMVPFLNARIQGLDRLWRGAKDNPKSFFLKGVILMAAGLALLATNWDNEEYWDLPEWDRDANWHAWIGGEHIRIPKPFEVGAVFGTLPERAFEQMRDDADNKLFADRLLHMVLSTFAMDATPQLFKPALDIARNKNSFTDSPILSIGDQYRTPEGQYSPWTSETMKQIAEAMPDKAPEWMRSPKRLEFAFKGYFGTLGGYALSLSDLATESVVGVPTKPEANLGQLPVIRRFYKDGVQTSKHVGRFYDMLNDVSKLNVEIRSQLKEGQKAKAEELKIKGMEKLRVRKSINKTASKLSDINAKIKAIHINTNMTAKEKREKIDELSKLRNEIASDASLRYYELFR</sequence>
<dbReference type="Proteomes" id="UP000280507">
    <property type="component" value="Unassembled WGS sequence"/>
</dbReference>
<comment type="caution">
    <text evidence="7">The sequence shown here is derived from an EMBL/GenBank/DDBJ whole genome shotgun (WGS) entry which is preliminary data.</text>
</comment>
<dbReference type="GO" id="GO:0008168">
    <property type="term" value="F:methyltransferase activity"/>
    <property type="evidence" value="ECO:0007669"/>
    <property type="project" value="UniProtKB-KW"/>
</dbReference>
<protein>
    <submittedName>
        <fullName evidence="7">Uncharacterized protein</fullName>
    </submittedName>
</protein>
<dbReference type="Pfam" id="PF18857">
    <property type="entry name" value="LPD38"/>
    <property type="match status" value="1"/>
</dbReference>
<dbReference type="GO" id="GO:0003676">
    <property type="term" value="F:nucleic acid binding"/>
    <property type="evidence" value="ECO:0007669"/>
    <property type="project" value="InterPro"/>
</dbReference>
<gene>
    <name evidence="7" type="ORF">EBI00_02565</name>
</gene>
<feature type="region of interest" description="Disordered" evidence="4">
    <location>
        <begin position="767"/>
        <end position="791"/>
    </location>
</feature>
<feature type="coiled-coil region" evidence="3">
    <location>
        <begin position="1439"/>
        <end position="1466"/>
    </location>
</feature>
<feature type="compositionally biased region" description="Polar residues" evidence="4">
    <location>
        <begin position="1103"/>
        <end position="1119"/>
    </location>
</feature>
<evidence type="ECO:0000256" key="1">
    <source>
        <dbReference type="ARBA" id="ARBA00022603"/>
    </source>
</evidence>
<dbReference type="InterPro" id="IPR002052">
    <property type="entry name" value="DNA_methylase_N6_adenine_CS"/>
</dbReference>
<feature type="coiled-coil region" evidence="3">
    <location>
        <begin position="562"/>
        <end position="592"/>
    </location>
</feature>
<dbReference type="OrthoDB" id="343736at2"/>
<dbReference type="Gene3D" id="3.40.50.150">
    <property type="entry name" value="Vaccinia Virus protein VP39"/>
    <property type="match status" value="1"/>
</dbReference>
<evidence type="ECO:0000256" key="2">
    <source>
        <dbReference type="ARBA" id="ARBA00022679"/>
    </source>
</evidence>
<accession>A0A3M8QAA5</accession>